<sequence>MRFQFLYAGGMGLRGEAAIVGFHELPCERMPSGTPEFTIEQWARLAAAAVADAGLSVQDVDGLVTTGVFESELFVPSTVVEYLGIKVNFAEYVDLGGASAAAMVWRAAAAIELGICEAVLCAIPAIYLTPMHEQRPLNMGDAVYFGASSFRYGSPQAEFEIPYGYLGQNGPYAQVAQMYAATYGYDERAMAKIVVDQRVNANHTPGAVFRDKPITVDDVLASPIIASPLHMLEIVMPCMGGSAVLVTSERLARKGRNRPVWIKGFGERVPYKSPVYAEDPLNTPMQHIAPKAFGMAGLTPADVDMVSIYDCYTITALLTLEDAGFCEKGKGMQFVTDHDLTFRGDFPMNTAGGQLGYGQPGNAGGMHHVCDATRQLMGRAADTQIDDCNRAFVSGNGGVLSEQEALILVGD</sequence>
<dbReference type="Pfam" id="PF22691">
    <property type="entry name" value="Thiolase_C_1"/>
    <property type="match status" value="1"/>
</dbReference>
<reference evidence="2" key="1">
    <citation type="journal article" date="2019" name="Emerg. Microbes Infect.">
        <title>Comprehensive subspecies identification of 175 nontuberculous mycobacteria species based on 7547 genomic profiles.</title>
        <authorList>
            <person name="Matsumoto Y."/>
            <person name="Kinjo T."/>
            <person name="Motooka D."/>
            <person name="Nabeya D."/>
            <person name="Jung N."/>
            <person name="Uechi K."/>
            <person name="Horii T."/>
            <person name="Iida T."/>
            <person name="Fujita J."/>
            <person name="Nakamura S."/>
        </authorList>
    </citation>
    <scope>NUCLEOTIDE SEQUENCE [LARGE SCALE GENOMIC DNA]</scope>
    <source>
        <strain evidence="2">JCM 13671</strain>
    </source>
</reference>
<dbReference type="InterPro" id="IPR055140">
    <property type="entry name" value="Thiolase_C_2"/>
</dbReference>
<dbReference type="EMBL" id="AP022612">
    <property type="protein sequence ID" value="BBZ34185.1"/>
    <property type="molecule type" value="Genomic_DNA"/>
</dbReference>
<dbReference type="SUPFAM" id="SSF53901">
    <property type="entry name" value="Thiolase-like"/>
    <property type="match status" value="2"/>
</dbReference>
<feature type="domain" description="Thiolase C-terminal" evidence="1">
    <location>
        <begin position="275"/>
        <end position="408"/>
    </location>
</feature>
<dbReference type="InterPro" id="IPR016039">
    <property type="entry name" value="Thiolase-like"/>
</dbReference>
<reference evidence="2" key="2">
    <citation type="submission" date="2020-02" db="EMBL/GenBank/DDBJ databases">
        <authorList>
            <person name="Matsumoto Y."/>
            <person name="Motooka D."/>
            <person name="Nakamura S."/>
        </authorList>
    </citation>
    <scope>NUCLEOTIDE SEQUENCE</scope>
    <source>
        <strain evidence="2">JCM 13671</strain>
    </source>
</reference>
<dbReference type="InterPro" id="IPR002155">
    <property type="entry name" value="Thiolase"/>
</dbReference>
<keyword evidence="3" id="KW-1185">Reference proteome</keyword>
<dbReference type="PANTHER" id="PTHR42870">
    <property type="entry name" value="ACETYL-COA C-ACETYLTRANSFERASE"/>
    <property type="match status" value="1"/>
</dbReference>
<evidence type="ECO:0000313" key="2">
    <source>
        <dbReference type="EMBL" id="BBZ34185.1"/>
    </source>
</evidence>
<dbReference type="GO" id="GO:0016747">
    <property type="term" value="F:acyltransferase activity, transferring groups other than amino-acyl groups"/>
    <property type="evidence" value="ECO:0007669"/>
    <property type="project" value="InterPro"/>
</dbReference>
<accession>A0A7I7XXT1</accession>
<gene>
    <name evidence="2" type="ORF">MCNF_27900</name>
</gene>
<dbReference type="PIRSF" id="PIRSF000429">
    <property type="entry name" value="Ac-CoA_Ac_transf"/>
    <property type="match status" value="1"/>
</dbReference>
<dbReference type="CDD" id="cd00829">
    <property type="entry name" value="SCP-x_thiolase"/>
    <property type="match status" value="1"/>
</dbReference>
<evidence type="ECO:0000259" key="1">
    <source>
        <dbReference type="Pfam" id="PF22691"/>
    </source>
</evidence>
<organism evidence="2 3">
    <name type="scientific">Mycolicibacterium confluentis</name>
    <dbReference type="NCBI Taxonomy" id="28047"/>
    <lineage>
        <taxon>Bacteria</taxon>
        <taxon>Bacillati</taxon>
        <taxon>Actinomycetota</taxon>
        <taxon>Actinomycetes</taxon>
        <taxon>Mycobacteriales</taxon>
        <taxon>Mycobacteriaceae</taxon>
        <taxon>Mycolicibacterium</taxon>
    </lineage>
</organism>
<dbReference type="PANTHER" id="PTHR42870:SF1">
    <property type="entry name" value="NON-SPECIFIC LIPID-TRANSFER PROTEIN-LIKE 2"/>
    <property type="match status" value="1"/>
</dbReference>
<protein>
    <submittedName>
        <fullName evidence="2">Transporter</fullName>
    </submittedName>
</protein>
<name>A0A7I7XXT1_9MYCO</name>
<evidence type="ECO:0000313" key="3">
    <source>
        <dbReference type="Proteomes" id="UP000466931"/>
    </source>
</evidence>
<dbReference type="Gene3D" id="3.40.47.10">
    <property type="match status" value="1"/>
</dbReference>
<dbReference type="Proteomes" id="UP000466931">
    <property type="component" value="Chromosome"/>
</dbReference>
<dbReference type="AlphaFoldDB" id="A0A7I7XXT1"/>
<proteinExistence type="predicted"/>